<sequence length="354" mass="37717">MRATTLQKAGPGKDGAHEEGLWAVSWLPGHSQLITGSVDETVKLWSTADDELKCSHTYTGQALGVVSLDVDPTGRYAVSSSLDSTVRVFGLDEDKSVKHLIERQPTETWGTAFGTVTPDSTQIAVAGGSKGQAFVYKGSGEEPAQELALDLPQAEASGARKERFVLCVAFSPDRQLLAAGAMDGSVAVWDLAAGGQLLHICGLKGHHKPVRSLAFTPGLSCWKATQLCPKYHIGGLKGHHKPVRSLAFTPDSKLLLTACDDMHANLYDVHQGALIDAFSGHESWVLDVAVHPEGAVFATASSDAKVKLWELSSRSLVQTISEHTDQVWSCAFSSDGSRLASVGDDKQLVVYSVA</sequence>
<feature type="repeat" description="WD" evidence="3">
    <location>
        <begin position="236"/>
        <end position="277"/>
    </location>
</feature>
<reference evidence="4 5" key="1">
    <citation type="submission" date="2023-05" db="EMBL/GenBank/DDBJ databases">
        <title>A 100% complete, gapless, phased diploid assembly of the Scenedesmus obliquus UTEX 3031 genome.</title>
        <authorList>
            <person name="Biondi T.C."/>
            <person name="Hanschen E.R."/>
            <person name="Kwon T."/>
            <person name="Eng W."/>
            <person name="Kruse C.P.S."/>
            <person name="Koehler S.I."/>
            <person name="Kunde Y."/>
            <person name="Gleasner C.D."/>
            <person name="You Mak K.T."/>
            <person name="Polle J."/>
            <person name="Hovde B.T."/>
            <person name="Starkenburg S.R."/>
        </authorList>
    </citation>
    <scope>NUCLEOTIDE SEQUENCE [LARGE SCALE GENOMIC DNA]</scope>
    <source>
        <strain evidence="4 5">DOE0152z</strain>
    </source>
</reference>
<feature type="repeat" description="WD" evidence="3">
    <location>
        <begin position="58"/>
        <end position="99"/>
    </location>
</feature>
<dbReference type="InterPro" id="IPR001680">
    <property type="entry name" value="WD40_rpt"/>
</dbReference>
<dbReference type="SUPFAM" id="SSF50998">
    <property type="entry name" value="Quinoprotein alcohol dehydrogenase-like"/>
    <property type="match status" value="2"/>
</dbReference>
<gene>
    <name evidence="4" type="ORF">OEZ85_000787</name>
</gene>
<proteinExistence type="predicted"/>
<dbReference type="PROSITE" id="PS00678">
    <property type="entry name" value="WD_REPEATS_1"/>
    <property type="match status" value="1"/>
</dbReference>
<accession>A0ABY8UJY4</accession>
<dbReference type="InterPro" id="IPR015943">
    <property type="entry name" value="WD40/YVTN_repeat-like_dom_sf"/>
</dbReference>
<dbReference type="PROSITE" id="PS50294">
    <property type="entry name" value="WD_REPEATS_REGION"/>
    <property type="match status" value="5"/>
</dbReference>
<keyword evidence="2" id="KW-0677">Repeat</keyword>
<dbReference type="PANTHER" id="PTHR44090:SF1">
    <property type="entry name" value="SUPERKILLER COMPLEX PROTEIN 8"/>
    <property type="match status" value="1"/>
</dbReference>
<dbReference type="PANTHER" id="PTHR44090">
    <property type="entry name" value="WD REPEAT-CONTAINING PROTEIN 61"/>
    <property type="match status" value="1"/>
</dbReference>
<dbReference type="SMART" id="SM00320">
    <property type="entry name" value="WD40"/>
    <property type="match status" value="6"/>
</dbReference>
<evidence type="ECO:0000256" key="2">
    <source>
        <dbReference type="ARBA" id="ARBA00022737"/>
    </source>
</evidence>
<dbReference type="Pfam" id="PF00400">
    <property type="entry name" value="WD40"/>
    <property type="match status" value="6"/>
</dbReference>
<dbReference type="PROSITE" id="PS50082">
    <property type="entry name" value="WD_REPEATS_2"/>
    <property type="match status" value="6"/>
</dbReference>
<dbReference type="InterPro" id="IPR020472">
    <property type="entry name" value="WD40_PAC1"/>
</dbReference>
<evidence type="ECO:0008006" key="6">
    <source>
        <dbReference type="Google" id="ProtNLM"/>
    </source>
</evidence>
<feature type="repeat" description="WD" evidence="3">
    <location>
        <begin position="278"/>
        <end position="319"/>
    </location>
</feature>
<keyword evidence="1 3" id="KW-0853">WD repeat</keyword>
<dbReference type="EMBL" id="CP126220">
    <property type="protein sequence ID" value="WIA21600.1"/>
    <property type="molecule type" value="Genomic_DNA"/>
</dbReference>
<evidence type="ECO:0000256" key="3">
    <source>
        <dbReference type="PROSITE-ProRule" id="PRU00221"/>
    </source>
</evidence>
<dbReference type="CDD" id="cd00200">
    <property type="entry name" value="WD40"/>
    <property type="match status" value="1"/>
</dbReference>
<organism evidence="4 5">
    <name type="scientific">Tetradesmus obliquus</name>
    <name type="common">Green alga</name>
    <name type="synonym">Acutodesmus obliquus</name>
    <dbReference type="NCBI Taxonomy" id="3088"/>
    <lineage>
        <taxon>Eukaryota</taxon>
        <taxon>Viridiplantae</taxon>
        <taxon>Chlorophyta</taxon>
        <taxon>core chlorophytes</taxon>
        <taxon>Chlorophyceae</taxon>
        <taxon>CS clade</taxon>
        <taxon>Sphaeropleales</taxon>
        <taxon>Scenedesmaceae</taxon>
        <taxon>Tetradesmus</taxon>
    </lineage>
</organism>
<dbReference type="InterPro" id="IPR011047">
    <property type="entry name" value="Quinoprotein_ADH-like_sf"/>
</dbReference>
<dbReference type="InterPro" id="IPR019775">
    <property type="entry name" value="WD40_repeat_CS"/>
</dbReference>
<feature type="repeat" description="WD" evidence="3">
    <location>
        <begin position="165"/>
        <end position="199"/>
    </location>
</feature>
<evidence type="ECO:0000313" key="4">
    <source>
        <dbReference type="EMBL" id="WIA21600.1"/>
    </source>
</evidence>
<dbReference type="PRINTS" id="PR00320">
    <property type="entry name" value="GPROTEINBRPT"/>
</dbReference>
<evidence type="ECO:0000256" key="1">
    <source>
        <dbReference type="ARBA" id="ARBA00022574"/>
    </source>
</evidence>
<feature type="repeat" description="WD" evidence="3">
    <location>
        <begin position="320"/>
        <end position="354"/>
    </location>
</feature>
<dbReference type="InterPro" id="IPR051510">
    <property type="entry name" value="SKI8"/>
</dbReference>
<protein>
    <recommendedName>
        <fullName evidence="6">Anaphase-promoting complex subunit 4 WD40 domain-containing protein</fullName>
    </recommendedName>
</protein>
<dbReference type="Gene3D" id="2.130.10.10">
    <property type="entry name" value="YVTN repeat-like/Quinoprotein amine dehydrogenase"/>
    <property type="match status" value="2"/>
</dbReference>
<evidence type="ECO:0000313" key="5">
    <source>
        <dbReference type="Proteomes" id="UP001244341"/>
    </source>
</evidence>
<keyword evidence="5" id="KW-1185">Reference proteome</keyword>
<feature type="repeat" description="WD" evidence="3">
    <location>
        <begin position="14"/>
        <end position="55"/>
    </location>
</feature>
<name>A0ABY8UJY4_TETOB</name>
<dbReference type="Proteomes" id="UP001244341">
    <property type="component" value="Chromosome 13b"/>
</dbReference>